<protein>
    <submittedName>
        <fullName evidence="9">Sigma-70 family RNA polymerase sigma factor</fullName>
    </submittedName>
</protein>
<dbReference type="NCBIfam" id="TIGR02937">
    <property type="entry name" value="sigma70-ECF"/>
    <property type="match status" value="1"/>
</dbReference>
<keyword evidence="10" id="KW-1185">Reference proteome</keyword>
<keyword evidence="5" id="KW-0804">Transcription</keyword>
<dbReference type="GO" id="GO:0003677">
    <property type="term" value="F:DNA binding"/>
    <property type="evidence" value="ECO:0007669"/>
    <property type="project" value="UniProtKB-KW"/>
</dbReference>
<evidence type="ECO:0000259" key="7">
    <source>
        <dbReference type="Pfam" id="PF04542"/>
    </source>
</evidence>
<dbReference type="InterPro" id="IPR007630">
    <property type="entry name" value="RNA_pol_sigma70_r4"/>
</dbReference>
<dbReference type="InterPro" id="IPR013324">
    <property type="entry name" value="RNA_pol_sigma_r3/r4-like"/>
</dbReference>
<evidence type="ECO:0000256" key="2">
    <source>
        <dbReference type="ARBA" id="ARBA00023015"/>
    </source>
</evidence>
<evidence type="ECO:0000256" key="3">
    <source>
        <dbReference type="ARBA" id="ARBA00023082"/>
    </source>
</evidence>
<comment type="caution">
    <text evidence="9">The sequence shown here is derived from an EMBL/GenBank/DDBJ whole genome shotgun (WGS) entry which is preliminary data.</text>
</comment>
<dbReference type="GO" id="GO:0016987">
    <property type="term" value="F:sigma factor activity"/>
    <property type="evidence" value="ECO:0007669"/>
    <property type="project" value="UniProtKB-KW"/>
</dbReference>
<evidence type="ECO:0000256" key="5">
    <source>
        <dbReference type="ARBA" id="ARBA00023163"/>
    </source>
</evidence>
<dbReference type="InterPro" id="IPR013325">
    <property type="entry name" value="RNA_pol_sigma_r2"/>
</dbReference>
<reference evidence="9" key="1">
    <citation type="submission" date="2021-03" db="EMBL/GenBank/DDBJ databases">
        <title>Roseibium sp. CAU 1637 isolated from Incheon.</title>
        <authorList>
            <person name="Kim W."/>
        </authorList>
    </citation>
    <scope>NUCLEOTIDE SEQUENCE</scope>
    <source>
        <strain evidence="9">CAU 1637</strain>
    </source>
</reference>
<keyword evidence="2" id="KW-0805">Transcription regulation</keyword>
<feature type="domain" description="RNA polymerase sigma-70 region 2" evidence="7">
    <location>
        <begin position="25"/>
        <end position="92"/>
    </location>
</feature>
<dbReference type="AlphaFoldDB" id="A0A939J7W8"/>
<dbReference type="GO" id="GO:0006352">
    <property type="term" value="P:DNA-templated transcription initiation"/>
    <property type="evidence" value="ECO:0007669"/>
    <property type="project" value="InterPro"/>
</dbReference>
<feature type="region of interest" description="Disordered" evidence="6">
    <location>
        <begin position="90"/>
        <end position="112"/>
    </location>
</feature>
<dbReference type="RefSeq" id="WP_206943012.1">
    <property type="nucleotide sequence ID" value="NZ_JAFLNF010000007.1"/>
</dbReference>
<dbReference type="InterPro" id="IPR036388">
    <property type="entry name" value="WH-like_DNA-bd_sf"/>
</dbReference>
<dbReference type="Pfam" id="PF04542">
    <property type="entry name" value="Sigma70_r2"/>
    <property type="match status" value="1"/>
</dbReference>
<evidence type="ECO:0000259" key="8">
    <source>
        <dbReference type="Pfam" id="PF04545"/>
    </source>
</evidence>
<evidence type="ECO:0000256" key="4">
    <source>
        <dbReference type="ARBA" id="ARBA00023125"/>
    </source>
</evidence>
<comment type="similarity">
    <text evidence="1">Belongs to the sigma-70 factor family. ECF subfamily.</text>
</comment>
<dbReference type="CDD" id="cd06171">
    <property type="entry name" value="Sigma70_r4"/>
    <property type="match status" value="1"/>
</dbReference>
<dbReference type="SUPFAM" id="SSF88946">
    <property type="entry name" value="Sigma2 domain of RNA polymerase sigma factors"/>
    <property type="match status" value="1"/>
</dbReference>
<accession>A0A939J7W8</accession>
<dbReference type="InterPro" id="IPR014284">
    <property type="entry name" value="RNA_pol_sigma-70_dom"/>
</dbReference>
<dbReference type="Gene3D" id="1.10.10.10">
    <property type="entry name" value="Winged helix-like DNA-binding domain superfamily/Winged helix DNA-binding domain"/>
    <property type="match status" value="1"/>
</dbReference>
<sequence>MVSQYHSELIVKVAETRDKAAFADLFDHFAPRLKGYLMQKGADAAQAEEVVQDVMTTLWRKAHMFDPQKSSASTWLYRVARNRRIDLLRRDKSSDMDTDDPSLQPEAPPDVSTAMDARLRESRVRLALKALPPEQEAVVRLAFFTGLSHSEIADRIELPLGTVKSRIRLAFSRLRSALEADSAVDVD</sequence>
<dbReference type="Proteomes" id="UP000664779">
    <property type="component" value="Unassembled WGS sequence"/>
</dbReference>
<dbReference type="Pfam" id="PF04545">
    <property type="entry name" value="Sigma70_r4"/>
    <property type="match status" value="1"/>
</dbReference>
<evidence type="ECO:0000256" key="1">
    <source>
        <dbReference type="ARBA" id="ARBA00010641"/>
    </source>
</evidence>
<name>A0A939J7W8_9HYPH</name>
<keyword evidence="4" id="KW-0238">DNA-binding</keyword>
<dbReference type="PANTHER" id="PTHR43133:SF62">
    <property type="entry name" value="RNA POLYMERASE SIGMA FACTOR SIGZ"/>
    <property type="match status" value="1"/>
</dbReference>
<dbReference type="PANTHER" id="PTHR43133">
    <property type="entry name" value="RNA POLYMERASE ECF-TYPE SIGMA FACTO"/>
    <property type="match status" value="1"/>
</dbReference>
<evidence type="ECO:0000313" key="9">
    <source>
        <dbReference type="EMBL" id="MBO0346612.1"/>
    </source>
</evidence>
<organism evidence="9 10">
    <name type="scientific">Roseibium limicola</name>
    <dbReference type="NCBI Taxonomy" id="2816037"/>
    <lineage>
        <taxon>Bacteria</taxon>
        <taxon>Pseudomonadati</taxon>
        <taxon>Pseudomonadota</taxon>
        <taxon>Alphaproteobacteria</taxon>
        <taxon>Hyphomicrobiales</taxon>
        <taxon>Stappiaceae</taxon>
        <taxon>Roseibium</taxon>
    </lineage>
</organism>
<keyword evidence="3" id="KW-0731">Sigma factor</keyword>
<proteinExistence type="inferred from homology"/>
<dbReference type="SUPFAM" id="SSF88659">
    <property type="entry name" value="Sigma3 and sigma4 domains of RNA polymerase sigma factors"/>
    <property type="match status" value="1"/>
</dbReference>
<dbReference type="InterPro" id="IPR007627">
    <property type="entry name" value="RNA_pol_sigma70_r2"/>
</dbReference>
<dbReference type="Gene3D" id="1.10.1740.10">
    <property type="match status" value="1"/>
</dbReference>
<gene>
    <name evidence="9" type="ORF">J0X15_15375</name>
</gene>
<dbReference type="InterPro" id="IPR039425">
    <property type="entry name" value="RNA_pol_sigma-70-like"/>
</dbReference>
<dbReference type="EMBL" id="JAFLNF010000007">
    <property type="protein sequence ID" value="MBO0346612.1"/>
    <property type="molecule type" value="Genomic_DNA"/>
</dbReference>
<evidence type="ECO:0000256" key="6">
    <source>
        <dbReference type="SAM" id="MobiDB-lite"/>
    </source>
</evidence>
<evidence type="ECO:0000313" key="10">
    <source>
        <dbReference type="Proteomes" id="UP000664779"/>
    </source>
</evidence>
<feature type="domain" description="RNA polymerase sigma-70 region 4" evidence="8">
    <location>
        <begin position="127"/>
        <end position="175"/>
    </location>
</feature>